<dbReference type="SUPFAM" id="SSF52540">
    <property type="entry name" value="P-loop containing nucleoside triphosphate hydrolases"/>
    <property type="match status" value="1"/>
</dbReference>
<dbReference type="Pfam" id="PF17396">
    <property type="entry name" value="DUF1611_N"/>
    <property type="match status" value="1"/>
</dbReference>
<dbReference type="PIRSF" id="PIRSF026760">
    <property type="entry name" value="UCP026760"/>
    <property type="match status" value="1"/>
</dbReference>
<sequence length="334" mass="35715">MHDLQGPYLLFLGHEDNPLAIKTSRGIAQWRPEICIGEHGNPLTLGLPKMRPEEAAQHGAKTFVLGLTNTTGDIPENWQQDILEAIDAGMDVANGLHQRLSDVEEIRKAAETKGTALHDIRHQFGSVPIGTGVARSGKRILTVGTDCSVGKMYTALAVEKDMTAGGFNVDFRATGQTGILIAGTGIPVDAVISDYIAGSVEHLCPAAAENHWDVIEGQGSLFNPAYAGVSLGLLHGAQADVLIMCHEAGRKEIKDKPGYPVPDLQDCIDTNLKMARLTNPRVRLGAISLNCRLVGPEKADTLCAELEERFAAPCFDPMIHGAAKFVDELACPAA</sequence>
<dbReference type="Proteomes" id="UP000185192">
    <property type="component" value="Unassembled WGS sequence"/>
</dbReference>
<dbReference type="NCBIfam" id="NF041892">
    <property type="entry name" value="DgcN"/>
    <property type="match status" value="1"/>
</dbReference>
<reference evidence="4" key="1">
    <citation type="submission" date="2016-11" db="EMBL/GenBank/DDBJ databases">
        <authorList>
            <person name="Varghese N."/>
            <person name="Submissions S."/>
        </authorList>
    </citation>
    <scope>NUCLEOTIDE SEQUENCE [LARGE SCALE GENOMIC DNA]</scope>
    <source>
        <strain evidence="4">DSM 22363</strain>
    </source>
</reference>
<dbReference type="InterPro" id="IPR035402">
    <property type="entry name" value="DgcN-like_N"/>
</dbReference>
<evidence type="ECO:0000259" key="1">
    <source>
        <dbReference type="Pfam" id="PF07755"/>
    </source>
</evidence>
<dbReference type="EMBL" id="FSQW01000002">
    <property type="protein sequence ID" value="SIO20244.1"/>
    <property type="molecule type" value="Genomic_DNA"/>
</dbReference>
<dbReference type="Gene3D" id="3.40.50.300">
    <property type="entry name" value="P-loop containing nucleotide triphosphate hydrolases"/>
    <property type="match status" value="1"/>
</dbReference>
<dbReference type="PANTHER" id="PTHR40690">
    <property type="entry name" value="GLL3100 PROTEIN"/>
    <property type="match status" value="1"/>
</dbReference>
<feature type="domain" description="D-glutamate N-acetyltransferase-like N-terminal" evidence="2">
    <location>
        <begin position="45"/>
        <end position="122"/>
    </location>
</feature>
<evidence type="ECO:0000313" key="3">
    <source>
        <dbReference type="EMBL" id="SIO20244.1"/>
    </source>
</evidence>
<dbReference type="PANTHER" id="PTHR40690:SF1">
    <property type="entry name" value="DUF1611 DOMAIN-CONTAINING PROTEIN"/>
    <property type="match status" value="1"/>
</dbReference>
<dbReference type="STRING" id="1123272.SAMN02745824_3332"/>
<evidence type="ECO:0000313" key="4">
    <source>
        <dbReference type="Proteomes" id="UP000185192"/>
    </source>
</evidence>
<evidence type="ECO:0000259" key="2">
    <source>
        <dbReference type="Pfam" id="PF17396"/>
    </source>
</evidence>
<gene>
    <name evidence="3" type="ORF">SAMN02745824_3332</name>
</gene>
<dbReference type="Gene3D" id="3.40.50.720">
    <property type="entry name" value="NAD(P)-binding Rossmann-like Domain"/>
    <property type="match status" value="1"/>
</dbReference>
<dbReference type="InterPro" id="IPR027417">
    <property type="entry name" value="P-loop_NTPase"/>
</dbReference>
<keyword evidence="4" id="KW-1185">Reference proteome</keyword>
<feature type="domain" description="D-glutamate N-acetyltransferase-like C-terminal" evidence="1">
    <location>
        <begin position="129"/>
        <end position="326"/>
    </location>
</feature>
<dbReference type="InterPro" id="IPR011669">
    <property type="entry name" value="DgcN-like"/>
</dbReference>
<dbReference type="InterPro" id="IPR035086">
    <property type="entry name" value="DgcN-like_C"/>
</dbReference>
<protein>
    <submittedName>
        <fullName evidence="3">Uncharacterized conserved protein, NAD-dependent epimerase/dehydratase family</fullName>
    </submittedName>
</protein>
<dbReference type="AlphaFoldDB" id="A0A1N6HK37"/>
<organism evidence="3 4">
    <name type="scientific">Parasphingorhabdus marina DSM 22363</name>
    <dbReference type="NCBI Taxonomy" id="1123272"/>
    <lineage>
        <taxon>Bacteria</taxon>
        <taxon>Pseudomonadati</taxon>
        <taxon>Pseudomonadota</taxon>
        <taxon>Alphaproteobacteria</taxon>
        <taxon>Sphingomonadales</taxon>
        <taxon>Sphingomonadaceae</taxon>
        <taxon>Parasphingorhabdus</taxon>
    </lineage>
</organism>
<dbReference type="RefSeq" id="WP_074206522.1">
    <property type="nucleotide sequence ID" value="NZ_FSQW01000002.1"/>
</dbReference>
<name>A0A1N6HK37_9SPHN</name>
<dbReference type="Pfam" id="PF07755">
    <property type="entry name" value="DUF1611"/>
    <property type="match status" value="1"/>
</dbReference>
<proteinExistence type="predicted"/>
<accession>A0A1N6HK37</accession>